<dbReference type="AlphaFoldDB" id="A0A7Y0E001"/>
<dbReference type="Gene3D" id="3.40.50.1000">
    <property type="entry name" value="HAD superfamily/HAD-like"/>
    <property type="match status" value="1"/>
</dbReference>
<dbReference type="Proteomes" id="UP000539372">
    <property type="component" value="Unassembled WGS sequence"/>
</dbReference>
<dbReference type="InterPro" id="IPR036412">
    <property type="entry name" value="HAD-like_sf"/>
</dbReference>
<accession>A0A7Y0E001</accession>
<dbReference type="PANTHER" id="PTHR12725">
    <property type="entry name" value="HALOACID DEHALOGENASE-LIKE HYDROLASE"/>
    <property type="match status" value="1"/>
</dbReference>
<evidence type="ECO:0000313" key="1">
    <source>
        <dbReference type="EMBL" id="NMM44727.1"/>
    </source>
</evidence>
<dbReference type="Pfam" id="PF00702">
    <property type="entry name" value="Hydrolase"/>
    <property type="match status" value="1"/>
</dbReference>
<dbReference type="Gene3D" id="1.10.150.450">
    <property type="match status" value="1"/>
</dbReference>
<dbReference type="InterPro" id="IPR006439">
    <property type="entry name" value="HAD-SF_hydro_IA"/>
</dbReference>
<organism evidence="1 2">
    <name type="scientific">Pacificispira spongiicola</name>
    <dbReference type="NCBI Taxonomy" id="2729598"/>
    <lineage>
        <taxon>Bacteria</taxon>
        <taxon>Pseudomonadati</taxon>
        <taxon>Pseudomonadota</taxon>
        <taxon>Alphaproteobacteria</taxon>
        <taxon>Rhodospirillales</taxon>
        <taxon>Rhodospirillaceae</taxon>
        <taxon>Pacificispira</taxon>
    </lineage>
</organism>
<dbReference type="SFLD" id="SFLDS00003">
    <property type="entry name" value="Haloacid_Dehalogenase"/>
    <property type="match status" value="1"/>
</dbReference>
<dbReference type="NCBIfam" id="TIGR01993">
    <property type="entry name" value="Pyr-5-nucltdase"/>
    <property type="match status" value="1"/>
</dbReference>
<comment type="caution">
    <text evidence="1">The sequence shown here is derived from an EMBL/GenBank/DDBJ whole genome shotgun (WGS) entry which is preliminary data.</text>
</comment>
<dbReference type="EMBL" id="JABBNT010000003">
    <property type="protein sequence ID" value="NMM44727.1"/>
    <property type="molecule type" value="Genomic_DNA"/>
</dbReference>
<reference evidence="1 2" key="1">
    <citation type="submission" date="2020-04" db="EMBL/GenBank/DDBJ databases">
        <title>Rhodospirillaceae bacterium KN72 isolated from deep sea.</title>
        <authorList>
            <person name="Zhang D.-C."/>
        </authorList>
    </citation>
    <scope>NUCLEOTIDE SEQUENCE [LARGE SCALE GENOMIC DNA]</scope>
    <source>
        <strain evidence="1 2">KN72</strain>
    </source>
</reference>
<dbReference type="InterPro" id="IPR010237">
    <property type="entry name" value="Pyr-5-nucltdase"/>
</dbReference>
<dbReference type="PANTHER" id="PTHR12725:SF117">
    <property type="entry name" value="HALOACID DEHALOGENASE-LIKE HYDROLASE"/>
    <property type="match status" value="1"/>
</dbReference>
<dbReference type="SFLD" id="SFLDG01129">
    <property type="entry name" value="C1.5:_HAD__Beta-PGM__Phosphata"/>
    <property type="match status" value="1"/>
</dbReference>
<dbReference type="SUPFAM" id="SSF56784">
    <property type="entry name" value="HAD-like"/>
    <property type="match status" value="1"/>
</dbReference>
<dbReference type="InterPro" id="IPR023214">
    <property type="entry name" value="HAD_sf"/>
</dbReference>
<dbReference type="SFLD" id="SFLDG01132">
    <property type="entry name" value="C1.5.3:_5'-Nucleotidase_Like"/>
    <property type="match status" value="1"/>
</dbReference>
<gene>
    <name evidence="1" type="ORF">HH303_09575</name>
</gene>
<protein>
    <submittedName>
        <fullName evidence="1">Pyrimidine 5'-nucleotidase</fullName>
    </submittedName>
</protein>
<dbReference type="NCBIfam" id="TIGR01509">
    <property type="entry name" value="HAD-SF-IA-v3"/>
    <property type="match status" value="1"/>
</dbReference>
<name>A0A7Y0E001_9PROT</name>
<proteinExistence type="predicted"/>
<keyword evidence="2" id="KW-1185">Reference proteome</keyword>
<evidence type="ECO:0000313" key="2">
    <source>
        <dbReference type="Proteomes" id="UP000539372"/>
    </source>
</evidence>
<sequence>MTKKPDAPAVPAHHADPGLRGADTWIFDLDNTLYPAACNLFQQVDHRMGGYISQLLDIAYEEARALQKGYFRQYGTTLRGLMEHHGADPHAFLAFVHDIDYSPIPADAALGEALDRLPGRKLIFTNGTVAHAEAVLDRLGIANRFDGIFDIVAADFVPKPNAEPYHRMVADHEVSADRAVMVEDIAQNLIVPAELGMRTVWVRTDHEWSHGGVGNEHVHHEVEDLTDWLTGYVEALERDKA</sequence>